<protein>
    <submittedName>
        <fullName evidence="1">Uncharacterized protein</fullName>
    </submittedName>
</protein>
<reference evidence="1 2" key="1">
    <citation type="submission" date="2023-09" db="EMBL/GenBank/DDBJ databases">
        <title>Multi-omics analysis of a traditional fermented food reveals byproduct-associated fungal strains for waste-to-food upcycling.</title>
        <authorList>
            <consortium name="Lawrence Berkeley National Laboratory"/>
            <person name="Rekdal V.M."/>
            <person name="Villalobos-Escobedo J.M."/>
            <person name="Rodriguez-Valeron N."/>
            <person name="Garcia M.O."/>
            <person name="Vasquez D.P."/>
            <person name="Damayanti I."/>
            <person name="Sorensen P.M."/>
            <person name="Baidoo E.E."/>
            <person name="De Carvalho A.C."/>
            <person name="Riley R."/>
            <person name="Lipzen A."/>
            <person name="He G."/>
            <person name="Yan M."/>
            <person name="Haridas S."/>
            <person name="Daum C."/>
            <person name="Yoshinaga Y."/>
            <person name="Ng V."/>
            <person name="Grigoriev I.V."/>
            <person name="Munk R."/>
            <person name="Nuraida L."/>
            <person name="Wijaya C.H."/>
            <person name="Morales P.-C."/>
            <person name="Keasling J.D."/>
        </authorList>
    </citation>
    <scope>NUCLEOTIDE SEQUENCE [LARGE SCALE GENOMIC DNA]</scope>
    <source>
        <strain evidence="1 2">FGSC 2613</strain>
    </source>
</reference>
<gene>
    <name evidence="1" type="ORF">QR685DRAFT_575693</name>
</gene>
<accession>A0ABR3D192</accession>
<proteinExistence type="predicted"/>
<evidence type="ECO:0000313" key="1">
    <source>
        <dbReference type="EMBL" id="KAL0466077.1"/>
    </source>
</evidence>
<dbReference type="Proteomes" id="UP001451303">
    <property type="component" value="Unassembled WGS sequence"/>
</dbReference>
<organism evidence="1 2">
    <name type="scientific">Neurospora intermedia</name>
    <dbReference type="NCBI Taxonomy" id="5142"/>
    <lineage>
        <taxon>Eukaryota</taxon>
        <taxon>Fungi</taxon>
        <taxon>Dikarya</taxon>
        <taxon>Ascomycota</taxon>
        <taxon>Pezizomycotina</taxon>
        <taxon>Sordariomycetes</taxon>
        <taxon>Sordariomycetidae</taxon>
        <taxon>Sordariales</taxon>
        <taxon>Sordariaceae</taxon>
        <taxon>Neurospora</taxon>
    </lineage>
</organism>
<comment type="caution">
    <text evidence="1">The sequence shown here is derived from an EMBL/GenBank/DDBJ whole genome shotgun (WGS) entry which is preliminary data.</text>
</comment>
<name>A0ABR3D192_NEUIN</name>
<evidence type="ECO:0000313" key="2">
    <source>
        <dbReference type="Proteomes" id="UP001451303"/>
    </source>
</evidence>
<keyword evidence="2" id="KW-1185">Reference proteome</keyword>
<dbReference type="EMBL" id="JAVLET010000014">
    <property type="protein sequence ID" value="KAL0466077.1"/>
    <property type="molecule type" value="Genomic_DNA"/>
</dbReference>
<sequence>MVNTARTDWKTPMSLPGWFESLKKRTCSEPARTLREKKRPMDGLDVAEHTKLPIFLMEWQRRKVEVRLAVQSITLYHLAWIQEM</sequence>